<evidence type="ECO:0000256" key="6">
    <source>
        <dbReference type="ARBA" id="ARBA00022840"/>
    </source>
</evidence>
<evidence type="ECO:0000256" key="10">
    <source>
        <dbReference type="RuleBase" id="RU364103"/>
    </source>
</evidence>
<dbReference type="PANTHER" id="PTHR43553:SF24">
    <property type="entry name" value="ENERGY-COUPLING FACTOR TRANSPORTER ATP-BINDING PROTEIN ECFA1"/>
    <property type="match status" value="1"/>
</dbReference>
<gene>
    <name evidence="12" type="ORF">C7391_0214</name>
</gene>
<keyword evidence="4 10" id="KW-1003">Cell membrane</keyword>
<dbReference type="AlphaFoldDB" id="A0A484F622"/>
<reference evidence="12 13" key="1">
    <citation type="submission" date="2019-03" db="EMBL/GenBank/DDBJ databases">
        <title>Genomic Encyclopedia of Type Strains, Phase IV (KMG-IV): sequencing the most valuable type-strain genomes for metagenomic binning, comparative biology and taxonomic classification.</title>
        <authorList>
            <person name="Goeker M."/>
        </authorList>
    </citation>
    <scope>NUCLEOTIDE SEQUENCE [LARGE SCALE GENOMIC DNA]</scope>
    <source>
        <strain evidence="12 13">DSM 13328</strain>
    </source>
</reference>
<evidence type="ECO:0000256" key="9">
    <source>
        <dbReference type="ARBA" id="ARBA00025157"/>
    </source>
</evidence>
<organism evidence="12 13">
    <name type="scientific">Methanimicrococcus blatticola</name>
    <dbReference type="NCBI Taxonomy" id="91560"/>
    <lineage>
        <taxon>Archaea</taxon>
        <taxon>Methanobacteriati</taxon>
        <taxon>Methanobacteriota</taxon>
        <taxon>Stenosarchaea group</taxon>
        <taxon>Methanomicrobia</taxon>
        <taxon>Methanosarcinales</taxon>
        <taxon>Methanosarcinaceae</taxon>
        <taxon>Methanimicrococcus</taxon>
    </lineage>
</organism>
<dbReference type="GO" id="GO:0006824">
    <property type="term" value="P:cobalt ion transport"/>
    <property type="evidence" value="ECO:0007669"/>
    <property type="project" value="InterPro"/>
</dbReference>
<comment type="subcellular location">
    <subcellularLocation>
        <location evidence="1 10">Cell membrane</location>
        <topology evidence="1 10">Peripheral membrane protein</topology>
    </subcellularLocation>
</comment>
<keyword evidence="7" id="KW-1278">Translocase</keyword>
<dbReference type="GO" id="GO:0005524">
    <property type="term" value="F:ATP binding"/>
    <property type="evidence" value="ECO:0007669"/>
    <property type="project" value="UniProtKB-UniRule"/>
</dbReference>
<keyword evidence="3 10" id="KW-0813">Transport</keyword>
<comment type="function">
    <text evidence="9">Probably part of an ABC transporter complex. Responsible for energy coupling to the transport system.</text>
</comment>
<dbReference type="Pfam" id="PF00005">
    <property type="entry name" value="ABC_tran"/>
    <property type="match status" value="1"/>
</dbReference>
<evidence type="ECO:0000313" key="13">
    <source>
        <dbReference type="Proteomes" id="UP000294855"/>
    </source>
</evidence>
<accession>A0A484F622</accession>
<evidence type="ECO:0000256" key="3">
    <source>
        <dbReference type="ARBA" id="ARBA00022448"/>
    </source>
</evidence>
<dbReference type="Gene3D" id="3.40.50.300">
    <property type="entry name" value="P-loop containing nucleotide triphosphate hydrolases"/>
    <property type="match status" value="1"/>
</dbReference>
<evidence type="ECO:0000256" key="7">
    <source>
        <dbReference type="ARBA" id="ARBA00022967"/>
    </source>
</evidence>
<dbReference type="PROSITE" id="PS50893">
    <property type="entry name" value="ABC_TRANSPORTER_2"/>
    <property type="match status" value="1"/>
</dbReference>
<keyword evidence="6 10" id="KW-0067">ATP-binding</keyword>
<dbReference type="InterPro" id="IPR017871">
    <property type="entry name" value="ABC_transporter-like_CS"/>
</dbReference>
<protein>
    <recommendedName>
        <fullName evidence="10">ABC transporter ATP-binding protein</fullName>
    </recommendedName>
</protein>
<dbReference type="EMBL" id="SNYS01000005">
    <property type="protein sequence ID" value="TDQ71114.1"/>
    <property type="molecule type" value="Genomic_DNA"/>
</dbReference>
<evidence type="ECO:0000259" key="11">
    <source>
        <dbReference type="PROSITE" id="PS50893"/>
    </source>
</evidence>
<dbReference type="GO" id="GO:0042626">
    <property type="term" value="F:ATPase-coupled transmembrane transporter activity"/>
    <property type="evidence" value="ECO:0007669"/>
    <property type="project" value="TreeGrafter"/>
</dbReference>
<dbReference type="SMART" id="SM00382">
    <property type="entry name" value="AAA"/>
    <property type="match status" value="1"/>
</dbReference>
<dbReference type="FunFam" id="3.40.50.300:FF:000224">
    <property type="entry name" value="Energy-coupling factor transporter ATP-binding protein EcfA"/>
    <property type="match status" value="1"/>
</dbReference>
<evidence type="ECO:0000256" key="4">
    <source>
        <dbReference type="ARBA" id="ARBA00022475"/>
    </source>
</evidence>
<dbReference type="InterPro" id="IPR003593">
    <property type="entry name" value="AAA+_ATPase"/>
</dbReference>
<dbReference type="InterPro" id="IPR050095">
    <property type="entry name" value="ECF_ABC_transporter_ATP-bd"/>
</dbReference>
<dbReference type="SUPFAM" id="SSF52540">
    <property type="entry name" value="P-loop containing nucleoside triphosphate hydrolases"/>
    <property type="match status" value="1"/>
</dbReference>
<dbReference type="GO" id="GO:0043190">
    <property type="term" value="C:ATP-binding cassette (ABC) transporter complex"/>
    <property type="evidence" value="ECO:0007669"/>
    <property type="project" value="TreeGrafter"/>
</dbReference>
<feature type="domain" description="ABC transporter" evidence="11">
    <location>
        <begin position="21"/>
        <end position="253"/>
    </location>
</feature>
<dbReference type="InterPro" id="IPR015856">
    <property type="entry name" value="ABC_transpr_CbiO/EcfA_su"/>
</dbReference>
<dbReference type="Proteomes" id="UP000294855">
    <property type="component" value="Unassembled WGS sequence"/>
</dbReference>
<evidence type="ECO:0000256" key="2">
    <source>
        <dbReference type="ARBA" id="ARBA00005417"/>
    </source>
</evidence>
<comment type="similarity">
    <text evidence="2 10">Belongs to the ABC transporter superfamily.</text>
</comment>
<proteinExistence type="inferred from homology"/>
<dbReference type="PROSITE" id="PS00211">
    <property type="entry name" value="ABC_TRANSPORTER_1"/>
    <property type="match status" value="1"/>
</dbReference>
<evidence type="ECO:0000256" key="5">
    <source>
        <dbReference type="ARBA" id="ARBA00022741"/>
    </source>
</evidence>
<evidence type="ECO:0000256" key="8">
    <source>
        <dbReference type="ARBA" id="ARBA00023136"/>
    </source>
</evidence>
<dbReference type="NCBIfam" id="TIGR01166">
    <property type="entry name" value="cbiO"/>
    <property type="match status" value="1"/>
</dbReference>
<dbReference type="PANTHER" id="PTHR43553">
    <property type="entry name" value="HEAVY METAL TRANSPORTER"/>
    <property type="match status" value="1"/>
</dbReference>
<dbReference type="InterPro" id="IPR005876">
    <property type="entry name" value="Co_trans_ATP-bd"/>
</dbReference>
<name>A0A484F622_9EURY</name>
<comment type="caution">
    <text evidence="12">The sequence shown here is derived from an EMBL/GenBank/DDBJ whole genome shotgun (WGS) entry which is preliminary data.</text>
</comment>
<keyword evidence="13" id="KW-1185">Reference proteome</keyword>
<evidence type="ECO:0000256" key="1">
    <source>
        <dbReference type="ARBA" id="ARBA00004202"/>
    </source>
</evidence>
<dbReference type="InterPro" id="IPR003439">
    <property type="entry name" value="ABC_transporter-like_ATP-bd"/>
</dbReference>
<dbReference type="InterPro" id="IPR027417">
    <property type="entry name" value="P-loop_NTPase"/>
</dbReference>
<keyword evidence="5 10" id="KW-0547">Nucleotide-binding</keyword>
<dbReference type="CDD" id="cd03225">
    <property type="entry name" value="ABC_cobalt_CbiO_domain1"/>
    <property type="match status" value="1"/>
</dbReference>
<dbReference type="GO" id="GO:0016887">
    <property type="term" value="F:ATP hydrolysis activity"/>
    <property type="evidence" value="ECO:0007669"/>
    <property type="project" value="InterPro"/>
</dbReference>
<evidence type="ECO:0000313" key="12">
    <source>
        <dbReference type="EMBL" id="TDQ71114.1"/>
    </source>
</evidence>
<sequence>MNTDTLNDKPENVDEKSMPVLSVKNLTYHYPKNKLALDDVSFDIYSGEKVAVVGPNGAGKTTLFLHMNSTIKSKGHIFINGKDVADMNPTERVKEVGIMFADPDNQLFMPTVFDDVAFGPLNLGLSKEEVEQRVEEAIEMTGIADLKTRVPHHLSLGQKKKVVLASIISMKPKVLILDEPTANLDPKSKRDVLEIVNKLNADGMTIIISTHDVNLLSELADKVFVLNKRIIETGTPRDIFSNPGLLEENNLEASDIFKFFQLLSSIGFDCEELPLSFDEAVEEILTQMEESGGHIHLHTHDHSHEEMIKLRTAFQQRIERID</sequence>
<keyword evidence="8 10" id="KW-0472">Membrane</keyword>
<comment type="function">
    <text evidence="10">Part of an ABC transporter complex. Responsible for energy coupling to the transport system.</text>
</comment>